<sequence>MKPPSQHSHAASTGQLQTTRVRQRSGRMAQCICTVGTNCSPNSAEKEQNTNQLVVECLLAGEDPPLRKKKYRDLDRRLRTVVLDYENRSSIDYLRRYSHNINLMD</sequence>
<organism evidence="2 3">
    <name type="scientific">Potamilus streckersoni</name>
    <dbReference type="NCBI Taxonomy" id="2493646"/>
    <lineage>
        <taxon>Eukaryota</taxon>
        <taxon>Metazoa</taxon>
        <taxon>Spiralia</taxon>
        <taxon>Lophotrochozoa</taxon>
        <taxon>Mollusca</taxon>
        <taxon>Bivalvia</taxon>
        <taxon>Autobranchia</taxon>
        <taxon>Heteroconchia</taxon>
        <taxon>Palaeoheterodonta</taxon>
        <taxon>Unionida</taxon>
        <taxon>Unionoidea</taxon>
        <taxon>Unionidae</taxon>
        <taxon>Ambleminae</taxon>
        <taxon>Lampsilini</taxon>
        <taxon>Potamilus</taxon>
    </lineage>
</organism>
<evidence type="ECO:0000313" key="3">
    <source>
        <dbReference type="Proteomes" id="UP001195483"/>
    </source>
</evidence>
<feature type="region of interest" description="Disordered" evidence="1">
    <location>
        <begin position="1"/>
        <end position="23"/>
    </location>
</feature>
<keyword evidence="3" id="KW-1185">Reference proteome</keyword>
<accession>A0AAE0RVZ7</accession>
<name>A0AAE0RVZ7_9BIVA</name>
<evidence type="ECO:0000313" key="2">
    <source>
        <dbReference type="EMBL" id="KAK3580671.1"/>
    </source>
</evidence>
<proteinExistence type="predicted"/>
<dbReference type="EMBL" id="JAEAOA010001107">
    <property type="protein sequence ID" value="KAK3580671.1"/>
    <property type="molecule type" value="Genomic_DNA"/>
</dbReference>
<reference evidence="2" key="1">
    <citation type="journal article" date="2021" name="Genome Biol. Evol.">
        <title>A High-Quality Reference Genome for a Parasitic Bivalve with Doubly Uniparental Inheritance (Bivalvia: Unionida).</title>
        <authorList>
            <person name="Smith C.H."/>
        </authorList>
    </citation>
    <scope>NUCLEOTIDE SEQUENCE</scope>
    <source>
        <strain evidence="2">CHS0354</strain>
    </source>
</reference>
<evidence type="ECO:0000256" key="1">
    <source>
        <dbReference type="SAM" id="MobiDB-lite"/>
    </source>
</evidence>
<reference evidence="2" key="2">
    <citation type="journal article" date="2021" name="Genome Biol. Evol.">
        <title>Developing a high-quality reference genome for a parasitic bivalve with doubly uniparental inheritance (Bivalvia: Unionida).</title>
        <authorList>
            <person name="Smith C.H."/>
        </authorList>
    </citation>
    <scope>NUCLEOTIDE SEQUENCE</scope>
    <source>
        <strain evidence="2">CHS0354</strain>
        <tissue evidence="2">Mantle</tissue>
    </source>
</reference>
<dbReference type="Proteomes" id="UP001195483">
    <property type="component" value="Unassembled WGS sequence"/>
</dbReference>
<dbReference type="AlphaFoldDB" id="A0AAE0RVZ7"/>
<protein>
    <submittedName>
        <fullName evidence="2">Uncharacterized protein</fullName>
    </submittedName>
</protein>
<comment type="caution">
    <text evidence="2">The sequence shown here is derived from an EMBL/GenBank/DDBJ whole genome shotgun (WGS) entry which is preliminary data.</text>
</comment>
<gene>
    <name evidence="2" type="ORF">CHS0354_017949</name>
</gene>
<feature type="compositionally biased region" description="Polar residues" evidence="1">
    <location>
        <begin position="1"/>
        <end position="20"/>
    </location>
</feature>
<reference evidence="2" key="3">
    <citation type="submission" date="2023-05" db="EMBL/GenBank/DDBJ databases">
        <authorList>
            <person name="Smith C.H."/>
        </authorList>
    </citation>
    <scope>NUCLEOTIDE SEQUENCE</scope>
    <source>
        <strain evidence="2">CHS0354</strain>
        <tissue evidence="2">Mantle</tissue>
    </source>
</reference>